<dbReference type="InterPro" id="IPR036390">
    <property type="entry name" value="WH_DNA-bd_sf"/>
</dbReference>
<dbReference type="GO" id="GO:0045892">
    <property type="term" value="P:negative regulation of DNA-templated transcription"/>
    <property type="evidence" value="ECO:0007669"/>
    <property type="project" value="TreeGrafter"/>
</dbReference>
<keyword evidence="4" id="KW-0805">Transcription regulation</keyword>
<dbReference type="GO" id="GO:1900376">
    <property type="term" value="P:regulation of secondary metabolite biosynthetic process"/>
    <property type="evidence" value="ECO:0007669"/>
    <property type="project" value="TreeGrafter"/>
</dbReference>
<accession>A0A645AW87</accession>
<dbReference type="GO" id="GO:0003700">
    <property type="term" value="F:DNA-binding transcription factor activity"/>
    <property type="evidence" value="ECO:0007669"/>
    <property type="project" value="InterPro"/>
</dbReference>
<reference evidence="7" key="1">
    <citation type="submission" date="2019-08" db="EMBL/GenBank/DDBJ databases">
        <authorList>
            <person name="Kucharzyk K."/>
            <person name="Murdoch R.W."/>
            <person name="Higgins S."/>
            <person name="Loffler F."/>
        </authorList>
    </citation>
    <scope>NUCLEOTIDE SEQUENCE</scope>
</reference>
<evidence type="ECO:0000256" key="4">
    <source>
        <dbReference type="ARBA" id="ARBA00023015"/>
    </source>
</evidence>
<dbReference type="InterPro" id="IPR043135">
    <property type="entry name" value="Fur_C"/>
</dbReference>
<evidence type="ECO:0000313" key="7">
    <source>
        <dbReference type="EMBL" id="MPM55173.1"/>
    </source>
</evidence>
<organism evidence="7">
    <name type="scientific">bioreactor metagenome</name>
    <dbReference type="NCBI Taxonomy" id="1076179"/>
    <lineage>
        <taxon>unclassified sequences</taxon>
        <taxon>metagenomes</taxon>
        <taxon>ecological metagenomes</taxon>
    </lineage>
</organism>
<proteinExistence type="inferred from homology"/>
<dbReference type="SUPFAM" id="SSF46785">
    <property type="entry name" value="Winged helix' DNA-binding domain"/>
    <property type="match status" value="1"/>
</dbReference>
<evidence type="ECO:0000256" key="3">
    <source>
        <dbReference type="ARBA" id="ARBA00022833"/>
    </source>
</evidence>
<evidence type="ECO:0000256" key="6">
    <source>
        <dbReference type="ARBA" id="ARBA00023163"/>
    </source>
</evidence>
<dbReference type="GO" id="GO:0000976">
    <property type="term" value="F:transcription cis-regulatory region binding"/>
    <property type="evidence" value="ECO:0007669"/>
    <property type="project" value="TreeGrafter"/>
</dbReference>
<dbReference type="PANTHER" id="PTHR33202:SF7">
    <property type="entry name" value="FERRIC UPTAKE REGULATION PROTEIN"/>
    <property type="match status" value="1"/>
</dbReference>
<dbReference type="Pfam" id="PF01475">
    <property type="entry name" value="FUR"/>
    <property type="match status" value="1"/>
</dbReference>
<dbReference type="PANTHER" id="PTHR33202">
    <property type="entry name" value="ZINC UPTAKE REGULATION PROTEIN"/>
    <property type="match status" value="1"/>
</dbReference>
<protein>
    <submittedName>
        <fullName evidence="7">Transcriptional regulator PerR</fullName>
    </submittedName>
</protein>
<dbReference type="InterPro" id="IPR036388">
    <property type="entry name" value="WH-like_DNA-bd_sf"/>
</dbReference>
<keyword evidence="3" id="KW-0862">Zinc</keyword>
<evidence type="ECO:0000256" key="2">
    <source>
        <dbReference type="ARBA" id="ARBA00022491"/>
    </source>
</evidence>
<evidence type="ECO:0000256" key="5">
    <source>
        <dbReference type="ARBA" id="ARBA00023125"/>
    </source>
</evidence>
<keyword evidence="6" id="KW-0804">Transcription</keyword>
<gene>
    <name evidence="7" type="primary">perR_33</name>
    <name evidence="7" type="ORF">SDC9_101966</name>
</gene>
<dbReference type="Gene3D" id="3.30.1490.190">
    <property type="match status" value="1"/>
</dbReference>
<comment type="similarity">
    <text evidence="1">Belongs to the Fur family.</text>
</comment>
<dbReference type="InterPro" id="IPR002481">
    <property type="entry name" value="FUR"/>
</dbReference>
<sequence>MKEMNITVDLSTVYRTLDTLCDKSLVKKINIDSDSRALYEYNRMLHTHYLVCLGCKKITAIKGCPLEDYEKNLAIETDYTIAGHKLDIYGYCPKCRNARSAGGSVK</sequence>
<name>A0A645AW87_9ZZZZ</name>
<comment type="caution">
    <text evidence="7">The sequence shown here is derived from an EMBL/GenBank/DDBJ whole genome shotgun (WGS) entry which is preliminary data.</text>
</comment>
<dbReference type="CDD" id="cd07153">
    <property type="entry name" value="Fur_like"/>
    <property type="match status" value="1"/>
</dbReference>
<dbReference type="AlphaFoldDB" id="A0A645AW87"/>
<keyword evidence="2" id="KW-0678">Repressor</keyword>
<dbReference type="EMBL" id="VSSQ01015148">
    <property type="protein sequence ID" value="MPM55173.1"/>
    <property type="molecule type" value="Genomic_DNA"/>
</dbReference>
<dbReference type="GO" id="GO:0008270">
    <property type="term" value="F:zinc ion binding"/>
    <property type="evidence" value="ECO:0007669"/>
    <property type="project" value="TreeGrafter"/>
</dbReference>
<dbReference type="Gene3D" id="1.10.10.10">
    <property type="entry name" value="Winged helix-like DNA-binding domain superfamily/Winged helix DNA-binding domain"/>
    <property type="match status" value="1"/>
</dbReference>
<evidence type="ECO:0000256" key="1">
    <source>
        <dbReference type="ARBA" id="ARBA00007957"/>
    </source>
</evidence>
<keyword evidence="5" id="KW-0238">DNA-binding</keyword>